<evidence type="ECO:0000256" key="5">
    <source>
        <dbReference type="ARBA" id="ARBA00022842"/>
    </source>
</evidence>
<evidence type="ECO:0000256" key="3">
    <source>
        <dbReference type="ARBA" id="ARBA00022723"/>
    </source>
</evidence>
<comment type="cofactor">
    <cofactor evidence="8">
        <name>Mg(2+)</name>
        <dbReference type="ChEBI" id="CHEBI:18420"/>
    </cofactor>
</comment>
<keyword evidence="5 8" id="KW-0460">Magnesium</keyword>
<evidence type="ECO:0000256" key="7">
    <source>
        <dbReference type="ARBA" id="ARBA00023160"/>
    </source>
</evidence>
<comment type="catalytic activity">
    <reaction evidence="8">
        <text>apo-[ACP] + CoA = holo-[ACP] + adenosine 3',5'-bisphosphate + H(+)</text>
        <dbReference type="Rhea" id="RHEA:12068"/>
        <dbReference type="Rhea" id="RHEA-COMP:9685"/>
        <dbReference type="Rhea" id="RHEA-COMP:9690"/>
        <dbReference type="ChEBI" id="CHEBI:15378"/>
        <dbReference type="ChEBI" id="CHEBI:29999"/>
        <dbReference type="ChEBI" id="CHEBI:57287"/>
        <dbReference type="ChEBI" id="CHEBI:58343"/>
        <dbReference type="ChEBI" id="CHEBI:64479"/>
        <dbReference type="EC" id="2.7.8.7"/>
    </reaction>
</comment>
<evidence type="ECO:0000259" key="10">
    <source>
        <dbReference type="Pfam" id="PF01648"/>
    </source>
</evidence>
<dbReference type="InterPro" id="IPR004568">
    <property type="entry name" value="Ppantetheine-prot_Trfase_dom"/>
</dbReference>
<feature type="compositionally biased region" description="Basic and acidic residues" evidence="9">
    <location>
        <begin position="192"/>
        <end position="202"/>
    </location>
</feature>
<dbReference type="SUPFAM" id="SSF56214">
    <property type="entry name" value="4'-phosphopantetheinyl transferase"/>
    <property type="match status" value="1"/>
</dbReference>
<proteinExistence type="inferred from homology"/>
<accession>A0ABS2F2G0</accession>
<feature type="domain" description="4'-phosphopantetheinyl transferase" evidence="10">
    <location>
        <begin position="5"/>
        <end position="98"/>
    </location>
</feature>
<sequence length="202" mass="21304">MATAGIGVDMLEISRMEGVLARRPNFARRVFTEEERAYCDRSARPAEHYAARFAAREAVLKALGTGFSEGIGLRDVSVARDDAGRPRAVLVGRAAEVARELGVCEIALSISHTHDVAVANAIAVTDDVRPAPDERRDAARALASSFKEARSILDELERIQEGELDALDDADAAPADDASGGAGPAGGASPDADPHEQPSSEE</sequence>
<feature type="binding site" evidence="8">
    <location>
        <position position="57"/>
    </location>
    <ligand>
        <name>Mg(2+)</name>
        <dbReference type="ChEBI" id="CHEBI:18420"/>
    </ligand>
</feature>
<dbReference type="EMBL" id="JACSNQ010000005">
    <property type="protein sequence ID" value="MBM6774738.1"/>
    <property type="molecule type" value="Genomic_DNA"/>
</dbReference>
<evidence type="ECO:0000313" key="11">
    <source>
        <dbReference type="EMBL" id="MBM6774738.1"/>
    </source>
</evidence>
<keyword evidence="3 8" id="KW-0479">Metal-binding</keyword>
<comment type="subcellular location">
    <subcellularLocation>
        <location evidence="8">Cytoplasm</location>
    </subcellularLocation>
</comment>
<dbReference type="NCBIfam" id="TIGR00516">
    <property type="entry name" value="acpS"/>
    <property type="match status" value="1"/>
</dbReference>
<dbReference type="Proteomes" id="UP000712527">
    <property type="component" value="Unassembled WGS sequence"/>
</dbReference>
<evidence type="ECO:0000256" key="8">
    <source>
        <dbReference type="HAMAP-Rule" id="MF_00101"/>
    </source>
</evidence>
<keyword evidence="7 8" id="KW-0275">Fatty acid biosynthesis</keyword>
<comment type="function">
    <text evidence="8">Transfers the 4'-phosphopantetheine moiety from coenzyme A to a Ser of acyl-carrier-protein.</text>
</comment>
<comment type="similarity">
    <text evidence="8">Belongs to the P-Pant transferase superfamily. AcpS family.</text>
</comment>
<dbReference type="EC" id="2.7.8.7" evidence="8"/>
<keyword evidence="8" id="KW-0963">Cytoplasm</keyword>
<keyword evidence="1 8" id="KW-0444">Lipid biosynthesis</keyword>
<protein>
    <recommendedName>
        <fullName evidence="8">Holo-[acyl-carrier-protein] synthase</fullName>
        <shortName evidence="8">Holo-ACP synthase</shortName>
        <ecNumber evidence="8">2.7.8.7</ecNumber>
    </recommendedName>
    <alternativeName>
        <fullName evidence="8">4'-phosphopantetheinyl transferase AcpS</fullName>
    </alternativeName>
</protein>
<keyword evidence="6 8" id="KW-0443">Lipid metabolism</keyword>
<dbReference type="InterPro" id="IPR008278">
    <property type="entry name" value="4-PPantetheinyl_Trfase_dom"/>
</dbReference>
<evidence type="ECO:0000313" key="12">
    <source>
        <dbReference type="Proteomes" id="UP000712527"/>
    </source>
</evidence>
<dbReference type="GO" id="GO:0008897">
    <property type="term" value="F:holo-[acyl-carrier-protein] synthase activity"/>
    <property type="evidence" value="ECO:0007669"/>
    <property type="project" value="UniProtKB-EC"/>
</dbReference>
<organism evidence="11 12">
    <name type="scientific">Olsenella profusa</name>
    <dbReference type="NCBI Taxonomy" id="138595"/>
    <lineage>
        <taxon>Bacteria</taxon>
        <taxon>Bacillati</taxon>
        <taxon>Actinomycetota</taxon>
        <taxon>Coriobacteriia</taxon>
        <taxon>Coriobacteriales</taxon>
        <taxon>Atopobiaceae</taxon>
        <taxon>Olsenella</taxon>
    </lineage>
</organism>
<evidence type="ECO:0000256" key="1">
    <source>
        <dbReference type="ARBA" id="ARBA00022516"/>
    </source>
</evidence>
<dbReference type="Gene3D" id="3.90.470.20">
    <property type="entry name" value="4'-phosphopantetheinyl transferase domain"/>
    <property type="match status" value="1"/>
</dbReference>
<dbReference type="NCBIfam" id="TIGR00556">
    <property type="entry name" value="pantethn_trn"/>
    <property type="match status" value="1"/>
</dbReference>
<feature type="binding site" evidence="8">
    <location>
        <position position="9"/>
    </location>
    <ligand>
        <name>Mg(2+)</name>
        <dbReference type="ChEBI" id="CHEBI:18420"/>
    </ligand>
</feature>
<comment type="caution">
    <text evidence="11">The sequence shown here is derived from an EMBL/GenBank/DDBJ whole genome shotgun (WGS) entry which is preliminary data.</text>
</comment>
<name>A0ABS2F2G0_9ACTN</name>
<evidence type="ECO:0000256" key="4">
    <source>
        <dbReference type="ARBA" id="ARBA00022832"/>
    </source>
</evidence>
<evidence type="ECO:0000256" key="9">
    <source>
        <dbReference type="SAM" id="MobiDB-lite"/>
    </source>
</evidence>
<feature type="region of interest" description="Disordered" evidence="9">
    <location>
        <begin position="162"/>
        <end position="202"/>
    </location>
</feature>
<evidence type="ECO:0000256" key="6">
    <source>
        <dbReference type="ARBA" id="ARBA00023098"/>
    </source>
</evidence>
<feature type="compositionally biased region" description="Acidic residues" evidence="9">
    <location>
        <begin position="162"/>
        <end position="171"/>
    </location>
</feature>
<keyword evidence="12" id="KW-1185">Reference proteome</keyword>
<reference evidence="11 12" key="1">
    <citation type="journal article" date="2021" name="Sci. Rep.">
        <title>The distribution of antibiotic resistance genes in chicken gut microbiota commensals.</title>
        <authorList>
            <person name="Juricova H."/>
            <person name="Matiasovicova J."/>
            <person name="Kubasova T."/>
            <person name="Cejkova D."/>
            <person name="Rychlik I."/>
        </authorList>
    </citation>
    <scope>NUCLEOTIDE SEQUENCE [LARGE SCALE GENOMIC DNA]</scope>
    <source>
        <strain evidence="11 12">An794</strain>
    </source>
</reference>
<evidence type="ECO:0000256" key="2">
    <source>
        <dbReference type="ARBA" id="ARBA00022679"/>
    </source>
</evidence>
<dbReference type="HAMAP" id="MF_00101">
    <property type="entry name" value="AcpS"/>
    <property type="match status" value="1"/>
</dbReference>
<dbReference type="RefSeq" id="WP_204793084.1">
    <property type="nucleotide sequence ID" value="NZ_JACSNQ010000005.1"/>
</dbReference>
<keyword evidence="4 8" id="KW-0276">Fatty acid metabolism</keyword>
<keyword evidence="2 8" id="KW-0808">Transferase</keyword>
<dbReference type="InterPro" id="IPR037143">
    <property type="entry name" value="4-PPantetheinyl_Trfase_dom_sf"/>
</dbReference>
<gene>
    <name evidence="8 11" type="primary">acpS</name>
    <name evidence="11" type="ORF">H9X80_04175</name>
</gene>
<dbReference type="InterPro" id="IPR002582">
    <property type="entry name" value="ACPS"/>
</dbReference>
<dbReference type="Pfam" id="PF01648">
    <property type="entry name" value="ACPS"/>
    <property type="match status" value="1"/>
</dbReference>